<dbReference type="EMBL" id="CM008975">
    <property type="protein sequence ID" value="PNW73008.1"/>
    <property type="molecule type" value="Genomic_DNA"/>
</dbReference>
<evidence type="ECO:0000256" key="1">
    <source>
        <dbReference type="SAM" id="MobiDB-lite"/>
    </source>
</evidence>
<accession>A0A2K3CXM0</accession>
<evidence type="ECO:0000313" key="2">
    <source>
        <dbReference type="EMBL" id="PNW73010.1"/>
    </source>
</evidence>
<dbReference type="Proteomes" id="UP000006906">
    <property type="component" value="Chromosome 14"/>
</dbReference>
<dbReference type="EMBL" id="CM008975">
    <property type="protein sequence ID" value="PNW73010.1"/>
    <property type="molecule type" value="Genomic_DNA"/>
</dbReference>
<dbReference type="Gramene" id="PNW73008">
    <property type="protein sequence ID" value="PNW73008"/>
    <property type="gene ID" value="CHLRE_14g615224v5"/>
</dbReference>
<reference evidence="2 3" key="1">
    <citation type="journal article" date="2007" name="Science">
        <title>The Chlamydomonas genome reveals the evolution of key animal and plant functions.</title>
        <authorList>
            <person name="Merchant S.S."/>
            <person name="Prochnik S.E."/>
            <person name="Vallon O."/>
            <person name="Harris E.H."/>
            <person name="Karpowicz S.J."/>
            <person name="Witman G.B."/>
            <person name="Terry A."/>
            <person name="Salamov A."/>
            <person name="Fritz-Laylin L.K."/>
            <person name="Marechal-Drouard L."/>
            <person name="Marshall W.F."/>
            <person name="Qu L.H."/>
            <person name="Nelson D.R."/>
            <person name="Sanderfoot A.A."/>
            <person name="Spalding M.H."/>
            <person name="Kapitonov V.V."/>
            <person name="Ren Q."/>
            <person name="Ferris P."/>
            <person name="Lindquist E."/>
            <person name="Shapiro H."/>
            <person name="Lucas S.M."/>
            <person name="Grimwood J."/>
            <person name="Schmutz J."/>
            <person name="Cardol P."/>
            <person name="Cerutti H."/>
            <person name="Chanfreau G."/>
            <person name="Chen C.L."/>
            <person name="Cognat V."/>
            <person name="Croft M.T."/>
            <person name="Dent R."/>
            <person name="Dutcher S."/>
            <person name="Fernandez E."/>
            <person name="Fukuzawa H."/>
            <person name="Gonzalez-Ballester D."/>
            <person name="Gonzalez-Halphen D."/>
            <person name="Hallmann A."/>
            <person name="Hanikenne M."/>
            <person name="Hippler M."/>
            <person name="Inwood W."/>
            <person name="Jabbari K."/>
            <person name="Kalanon M."/>
            <person name="Kuras R."/>
            <person name="Lefebvre P.A."/>
            <person name="Lemaire S.D."/>
            <person name="Lobanov A.V."/>
            <person name="Lohr M."/>
            <person name="Manuell A."/>
            <person name="Meier I."/>
            <person name="Mets L."/>
            <person name="Mittag M."/>
            <person name="Mittelmeier T."/>
            <person name="Moroney J.V."/>
            <person name="Moseley J."/>
            <person name="Napoli C."/>
            <person name="Nedelcu A.M."/>
            <person name="Niyogi K."/>
            <person name="Novoselov S.V."/>
            <person name="Paulsen I.T."/>
            <person name="Pazour G."/>
            <person name="Purton S."/>
            <person name="Ral J.P."/>
            <person name="Riano-Pachon D.M."/>
            <person name="Riekhof W."/>
            <person name="Rymarquis L."/>
            <person name="Schroda M."/>
            <person name="Stern D."/>
            <person name="Umen J."/>
            <person name="Willows R."/>
            <person name="Wilson N."/>
            <person name="Zimmer S.L."/>
            <person name="Allmer J."/>
            <person name="Balk J."/>
            <person name="Bisova K."/>
            <person name="Chen C.J."/>
            <person name="Elias M."/>
            <person name="Gendler K."/>
            <person name="Hauser C."/>
            <person name="Lamb M.R."/>
            <person name="Ledford H."/>
            <person name="Long J.C."/>
            <person name="Minagawa J."/>
            <person name="Page M.D."/>
            <person name="Pan J."/>
            <person name="Pootakham W."/>
            <person name="Roje S."/>
            <person name="Rose A."/>
            <person name="Stahlberg E."/>
            <person name="Terauchi A.M."/>
            <person name="Yang P."/>
            <person name="Ball S."/>
            <person name="Bowler C."/>
            <person name="Dieckmann C.L."/>
            <person name="Gladyshev V.N."/>
            <person name="Green P."/>
            <person name="Jorgensen R."/>
            <person name="Mayfield S."/>
            <person name="Mueller-Roeber B."/>
            <person name="Rajamani S."/>
            <person name="Sayre R.T."/>
            <person name="Brokstein P."/>
            <person name="Dubchak I."/>
            <person name="Goodstein D."/>
            <person name="Hornick L."/>
            <person name="Huang Y.W."/>
            <person name="Jhaveri J."/>
            <person name="Luo Y."/>
            <person name="Martinez D."/>
            <person name="Ngau W.C."/>
            <person name="Otillar B."/>
            <person name="Poliakov A."/>
            <person name="Porter A."/>
            <person name="Szajkowski L."/>
            <person name="Werner G."/>
            <person name="Zhou K."/>
            <person name="Grigoriev I.V."/>
            <person name="Rokhsar D.S."/>
            <person name="Grossman A.R."/>
        </authorList>
    </citation>
    <scope>NUCLEOTIDE SEQUENCE [LARGE SCALE GENOMIC DNA]</scope>
    <source>
        <strain evidence="3">CC-503</strain>
        <strain evidence="2">CC-503 cw92 mt+</strain>
    </source>
</reference>
<proteinExistence type="predicted"/>
<name>A0A2K3CXM0_CHLRE</name>
<dbReference type="RefSeq" id="XP_042916747.1">
    <property type="nucleotide sequence ID" value="XM_043070071.1"/>
</dbReference>
<sequence>MQLRRRPHQGVPLMPTDPASDLVPPGARSPCLGTRACHPSCRSWRGCASTARCRMYLPSYDQRMRAIQCTGKGLNSGRRRSAPHMNGQQTFLGLPFPFDHPAVLGVGYCVSWGPGCARLCSCVHCWIRFGIRSDSSLHTSQLD</sequence>
<evidence type="ECO:0000313" key="3">
    <source>
        <dbReference type="Proteomes" id="UP000006906"/>
    </source>
</evidence>
<gene>
    <name evidence="2" type="ORF">CHLRE_14g615224v5</name>
</gene>
<dbReference type="ExpressionAtlas" id="A0A2K3CXM0">
    <property type="expression patterns" value="baseline"/>
</dbReference>
<reference evidence="2" key="2">
    <citation type="submission" date="2017-07" db="EMBL/GenBank/DDBJ databases">
        <title>WGS assembly of Chlamydomonas reinhardtii.</title>
        <authorList>
            <consortium name="Chlamydomonas Annotation Team"/>
            <consortium name="JGI Annotation Team"/>
            <person name="Merchant S.S."/>
            <person name="Prochnik S.E."/>
            <person name="Vallon O."/>
            <person name="Harris E.H."/>
            <person name="Karpowicz S.J."/>
            <person name="Witman G.B."/>
            <person name="Terry A."/>
            <person name="Salamov A."/>
            <person name="Fritz-Laylin L.K."/>
            <person name="Marechal-Drouard L."/>
            <person name="Marshall W.F."/>
            <person name="Qu L.H."/>
            <person name="Nelson D.R."/>
            <person name="Sanderfoot A.A."/>
            <person name="Spalding M.H."/>
            <person name="Kapitonov V.V."/>
            <person name="Ren Q."/>
            <person name="Ferris P."/>
            <person name="Lindquist E."/>
            <person name="Shapiro H."/>
            <person name="Lucas S.M."/>
            <person name="Grimwood J."/>
            <person name="Schmutz J."/>
            <person name="Grigoriev I.V."/>
            <person name="Rokhsar D.S."/>
        </authorList>
    </citation>
    <scope>NUCLEOTIDE SEQUENCE</scope>
    <source>
        <strain evidence="2">CC-503 cw92 mt+</strain>
    </source>
</reference>
<dbReference type="KEGG" id="cre:CHLRE_14g615224v5"/>
<organism evidence="2 3">
    <name type="scientific">Chlamydomonas reinhardtii</name>
    <name type="common">Chlamydomonas smithii</name>
    <dbReference type="NCBI Taxonomy" id="3055"/>
    <lineage>
        <taxon>Eukaryota</taxon>
        <taxon>Viridiplantae</taxon>
        <taxon>Chlorophyta</taxon>
        <taxon>core chlorophytes</taxon>
        <taxon>Chlorophyceae</taxon>
        <taxon>CS clade</taxon>
        <taxon>Chlamydomonadales</taxon>
        <taxon>Chlamydomonadaceae</taxon>
        <taxon>Chlamydomonas</taxon>
    </lineage>
</organism>
<dbReference type="GeneID" id="5724557"/>
<protein>
    <submittedName>
        <fullName evidence="2">Uncharacterized protein</fullName>
    </submittedName>
</protein>
<dbReference type="RefSeq" id="XP_042916745.1">
    <property type="nucleotide sequence ID" value="XM_043070072.1"/>
</dbReference>
<dbReference type="Gramene" id="PNW73010">
    <property type="protein sequence ID" value="PNW73010"/>
    <property type="gene ID" value="CHLRE_14g615224v5"/>
</dbReference>
<dbReference type="AlphaFoldDB" id="A0A2K3CXM0"/>
<keyword evidence="3" id="KW-1185">Reference proteome</keyword>
<feature type="region of interest" description="Disordered" evidence="1">
    <location>
        <begin position="1"/>
        <end position="23"/>
    </location>
</feature>